<feature type="compositionally biased region" description="Basic and acidic residues" evidence="1">
    <location>
        <begin position="46"/>
        <end position="60"/>
    </location>
</feature>
<evidence type="ECO:0000256" key="1">
    <source>
        <dbReference type="SAM" id="MobiDB-lite"/>
    </source>
</evidence>
<sequence>MPRRDDARNTTGRESSVDPFFTKKTQWEEAKSATFVEDGSPIPGGKDGRDERPKLKSRFRESEMTVEGSSYLFLYKLKRSPLLQDVSVTVVMGEVFCFVSSDLEVSSEVLRCIAGKNTLDDGAILFNGKPFGFQNPM</sequence>
<feature type="non-terminal residue" evidence="2">
    <location>
        <position position="137"/>
    </location>
</feature>
<proteinExistence type="predicted"/>
<feature type="region of interest" description="Disordered" evidence="1">
    <location>
        <begin position="1"/>
        <end position="60"/>
    </location>
</feature>
<dbReference type="Proteomes" id="UP000271974">
    <property type="component" value="Unassembled WGS sequence"/>
</dbReference>
<dbReference type="EMBL" id="RQTK01000388">
    <property type="protein sequence ID" value="RUS80498.1"/>
    <property type="molecule type" value="Genomic_DNA"/>
</dbReference>
<protein>
    <submittedName>
        <fullName evidence="2">Uncharacterized protein</fullName>
    </submittedName>
</protein>
<comment type="caution">
    <text evidence="2">The sequence shown here is derived from an EMBL/GenBank/DDBJ whole genome shotgun (WGS) entry which is preliminary data.</text>
</comment>
<evidence type="ECO:0000313" key="2">
    <source>
        <dbReference type="EMBL" id="RUS80498.1"/>
    </source>
</evidence>
<name>A0A3S0ZLG4_ELYCH</name>
<organism evidence="2 3">
    <name type="scientific">Elysia chlorotica</name>
    <name type="common">Eastern emerald elysia</name>
    <name type="synonym">Sea slug</name>
    <dbReference type="NCBI Taxonomy" id="188477"/>
    <lineage>
        <taxon>Eukaryota</taxon>
        <taxon>Metazoa</taxon>
        <taxon>Spiralia</taxon>
        <taxon>Lophotrochozoa</taxon>
        <taxon>Mollusca</taxon>
        <taxon>Gastropoda</taxon>
        <taxon>Heterobranchia</taxon>
        <taxon>Euthyneura</taxon>
        <taxon>Panpulmonata</taxon>
        <taxon>Sacoglossa</taxon>
        <taxon>Placobranchoidea</taxon>
        <taxon>Plakobranchidae</taxon>
        <taxon>Elysia</taxon>
    </lineage>
</organism>
<accession>A0A3S0ZLG4</accession>
<dbReference type="AlphaFoldDB" id="A0A3S0ZLG4"/>
<reference evidence="2 3" key="1">
    <citation type="submission" date="2019-01" db="EMBL/GenBank/DDBJ databases">
        <title>A draft genome assembly of the solar-powered sea slug Elysia chlorotica.</title>
        <authorList>
            <person name="Cai H."/>
            <person name="Li Q."/>
            <person name="Fang X."/>
            <person name="Li J."/>
            <person name="Curtis N.E."/>
            <person name="Altenburger A."/>
            <person name="Shibata T."/>
            <person name="Feng M."/>
            <person name="Maeda T."/>
            <person name="Schwartz J.A."/>
            <person name="Shigenobu S."/>
            <person name="Lundholm N."/>
            <person name="Nishiyama T."/>
            <person name="Yang H."/>
            <person name="Hasebe M."/>
            <person name="Li S."/>
            <person name="Pierce S.K."/>
            <person name="Wang J."/>
        </authorList>
    </citation>
    <scope>NUCLEOTIDE SEQUENCE [LARGE SCALE GENOMIC DNA]</scope>
    <source>
        <strain evidence="2">EC2010</strain>
        <tissue evidence="2">Whole organism of an adult</tissue>
    </source>
</reference>
<keyword evidence="3" id="KW-1185">Reference proteome</keyword>
<evidence type="ECO:0000313" key="3">
    <source>
        <dbReference type="Proteomes" id="UP000271974"/>
    </source>
</evidence>
<gene>
    <name evidence="2" type="ORF">EGW08_011749</name>
</gene>